<keyword evidence="15" id="KW-1185">Reference proteome</keyword>
<reference evidence="14 15" key="1">
    <citation type="submission" date="2019-01" db="EMBL/GenBank/DDBJ databases">
        <authorList>
            <person name="Chen W.-M."/>
        </authorList>
    </citation>
    <scope>NUCLEOTIDE SEQUENCE [LARGE SCALE GENOMIC DNA]</scope>
    <source>
        <strain evidence="14 15">CCP-6</strain>
    </source>
</reference>
<evidence type="ECO:0000256" key="13">
    <source>
        <dbReference type="PIRSR" id="PIRSR009407-4"/>
    </source>
</evidence>
<feature type="binding site" evidence="11">
    <location>
        <begin position="132"/>
        <end position="139"/>
    </location>
    <ligand>
        <name>substrate</name>
    </ligand>
</feature>
<keyword evidence="6 9" id="KW-0560">Oxidoreductase</keyword>
<feature type="binding site" evidence="12">
    <location>
        <position position="548"/>
    </location>
    <ligand>
        <name>Mg(2+)</name>
        <dbReference type="ChEBI" id="CHEBI:18420"/>
    </ligand>
</feature>
<dbReference type="SUPFAM" id="SSF53659">
    <property type="entry name" value="Isocitrate/Isopropylmalate dehydrogenase-like"/>
    <property type="match status" value="1"/>
</dbReference>
<feature type="binding site" evidence="12">
    <location>
        <position position="552"/>
    </location>
    <ligand>
        <name>Mg(2+)</name>
        <dbReference type="ChEBI" id="CHEBI:18420"/>
    </ligand>
</feature>
<evidence type="ECO:0000256" key="4">
    <source>
        <dbReference type="ARBA" id="ARBA00022842"/>
    </source>
</evidence>
<name>A0A437MCE5_9PROT</name>
<evidence type="ECO:0000256" key="8">
    <source>
        <dbReference type="ARBA" id="ARBA00046318"/>
    </source>
</evidence>
<dbReference type="GO" id="GO:0006099">
    <property type="term" value="P:tricarboxylic acid cycle"/>
    <property type="evidence" value="ECO:0007669"/>
    <property type="project" value="UniProtKB-KW"/>
</dbReference>
<dbReference type="RefSeq" id="WP_127788799.1">
    <property type="nucleotide sequence ID" value="NZ_SACL01000006.1"/>
</dbReference>
<keyword evidence="3 12" id="KW-0479">Metal-binding</keyword>
<dbReference type="Proteomes" id="UP000282957">
    <property type="component" value="Unassembled WGS sequence"/>
</dbReference>
<feature type="site" description="Critical for catalysis" evidence="10">
    <location>
        <position position="420"/>
    </location>
</feature>
<feature type="binding site" evidence="11">
    <location>
        <position position="145"/>
    </location>
    <ligand>
        <name>D-threo-isocitrate</name>
        <dbReference type="ChEBI" id="CHEBI:15562"/>
    </ligand>
</feature>
<evidence type="ECO:0000256" key="7">
    <source>
        <dbReference type="ARBA" id="ARBA00023554"/>
    </source>
</evidence>
<organism evidence="14 15">
    <name type="scientific">Rhodovarius crocodyli</name>
    <dbReference type="NCBI Taxonomy" id="1979269"/>
    <lineage>
        <taxon>Bacteria</taxon>
        <taxon>Pseudomonadati</taxon>
        <taxon>Pseudomonadota</taxon>
        <taxon>Alphaproteobacteria</taxon>
        <taxon>Acetobacterales</taxon>
        <taxon>Roseomonadaceae</taxon>
        <taxon>Rhodovarius</taxon>
    </lineage>
</organism>
<keyword evidence="2 9" id="KW-0816">Tricarboxylic acid cycle</keyword>
<evidence type="ECO:0000256" key="10">
    <source>
        <dbReference type="PIRSR" id="PIRSR009407-1"/>
    </source>
</evidence>
<feature type="binding site" evidence="13">
    <location>
        <position position="589"/>
    </location>
    <ligand>
        <name>NADP(+)</name>
        <dbReference type="ChEBI" id="CHEBI:58349"/>
    </ligand>
</feature>
<evidence type="ECO:0000256" key="6">
    <source>
        <dbReference type="ARBA" id="ARBA00023002"/>
    </source>
</evidence>
<evidence type="ECO:0000313" key="15">
    <source>
        <dbReference type="Proteomes" id="UP000282957"/>
    </source>
</evidence>
<dbReference type="GO" id="GO:0046872">
    <property type="term" value="F:metal ion binding"/>
    <property type="evidence" value="ECO:0007669"/>
    <property type="project" value="UniProtKB-KW"/>
</dbReference>
<evidence type="ECO:0000256" key="11">
    <source>
        <dbReference type="PIRSR" id="PIRSR009407-2"/>
    </source>
</evidence>
<dbReference type="EC" id="1.1.1.42" evidence="9"/>
<evidence type="ECO:0000256" key="12">
    <source>
        <dbReference type="PIRSR" id="PIRSR009407-3"/>
    </source>
</evidence>
<accession>A0A437MCE5</accession>
<evidence type="ECO:0000313" key="14">
    <source>
        <dbReference type="EMBL" id="RVT95312.1"/>
    </source>
</evidence>
<keyword evidence="4 12" id="KW-0460">Magnesium</keyword>
<feature type="binding site" evidence="13">
    <location>
        <begin position="82"/>
        <end position="87"/>
    </location>
    <ligand>
        <name>NADP(+)</name>
        <dbReference type="ChEBI" id="CHEBI:58349"/>
    </ligand>
</feature>
<feature type="binding site" evidence="13">
    <location>
        <begin position="600"/>
        <end position="602"/>
    </location>
    <ligand>
        <name>NADP(+)</name>
        <dbReference type="ChEBI" id="CHEBI:58349"/>
    </ligand>
</feature>
<sequence>MSDLEIVWTKVDEAPGLATFSLLPIVQSFVGAAGVKMTLKDISLTGRIIANFPEKLKPEQRIPDQLAELGQLAKKPEANIIKLPNISASIPQLKAAIKELQGKGYDVPDYPDKDATPEDKEIRARYGKVLGSAVNPVLREGNSDRRAAGAVKQYARNNPHKMGAWSKDSKTRVAHMSGKDFYGSEVATTIAAPTNARIELVTGDGSVTVLKPKIPLQAGEIIDASVMNRRALRAFYAETIEAAKKDGILFSLHLKTTMMKISDPILFGHCVSVFFADVFEKHAATLAKLGVDPDNGLGDMLNRIETLPEAEKAAIKADIQAEYAKRPGLAMVNSDRGITNLHVPSDVIIDASMPAMIRESGKMWDAQGKLQDCIATIPDRCYATLFQAVIEDCKAHGAFDPKTMGSVPNVGLMAQQAEEYGSHDKTFEIAEDGTMRVVAEDGTVLLSQPVEVGDVFRMCQVKDAPIRDWVKLAVRRARLTNTPAVFWLDAKRGHDAQLIAKVEKYLKEEDTAGLDIRILALVDAMKLSLDRIRQGLDTISVTGNVLRDYLTDLFPIMELGTSAKMLSIVPLLNGGGLFETGAGGSAPKHVEQFQHEGYLRWDSLGEFLALGASLEHLAQTSGNEDVKVLAETLDQANGKILEFNRSPARKVGELDNRGSHFYLALYWAEALAARGNSSALSARFKPVADALAANEAKINAELIAAQGKSVDTGGYYLPDQAKTSAGMRPSATLNEALAKL</sequence>
<evidence type="ECO:0000256" key="9">
    <source>
        <dbReference type="PIRNR" id="PIRNR009407"/>
    </source>
</evidence>
<dbReference type="PANTHER" id="PTHR36999">
    <property type="entry name" value="ISOCITRATE DEHYDROGENASE [NADP]"/>
    <property type="match status" value="1"/>
</dbReference>
<evidence type="ECO:0000256" key="3">
    <source>
        <dbReference type="ARBA" id="ARBA00022723"/>
    </source>
</evidence>
<feature type="binding site" evidence="13">
    <location>
        <position position="649"/>
    </location>
    <ligand>
        <name>NADP(+)</name>
        <dbReference type="ChEBI" id="CHEBI:58349"/>
    </ligand>
</feature>
<dbReference type="AlphaFoldDB" id="A0A437MCE5"/>
<evidence type="ECO:0000256" key="1">
    <source>
        <dbReference type="ARBA" id="ARBA00022435"/>
    </source>
</evidence>
<evidence type="ECO:0000256" key="5">
    <source>
        <dbReference type="ARBA" id="ARBA00022857"/>
    </source>
</evidence>
<comment type="caution">
    <text evidence="14">The sequence shown here is derived from an EMBL/GenBank/DDBJ whole genome shotgun (WGS) entry which is preliminary data.</text>
</comment>
<comment type="catalytic activity">
    <reaction evidence="7 9">
        <text>D-threo-isocitrate + NADP(+) = 2-oxoglutarate + CO2 + NADPH</text>
        <dbReference type="Rhea" id="RHEA:19629"/>
        <dbReference type="ChEBI" id="CHEBI:15562"/>
        <dbReference type="ChEBI" id="CHEBI:16526"/>
        <dbReference type="ChEBI" id="CHEBI:16810"/>
        <dbReference type="ChEBI" id="CHEBI:57783"/>
        <dbReference type="ChEBI" id="CHEBI:58349"/>
        <dbReference type="EC" id="1.1.1.42"/>
    </reaction>
</comment>
<keyword evidence="1 9" id="KW-0329">Glyoxylate bypass</keyword>
<dbReference type="Pfam" id="PF03971">
    <property type="entry name" value="IDH"/>
    <property type="match status" value="1"/>
</dbReference>
<feature type="binding site" evidence="13">
    <location>
        <position position="135"/>
    </location>
    <ligand>
        <name>NADP(+)</name>
        <dbReference type="ChEBI" id="CHEBI:58349"/>
    </ligand>
</feature>
<dbReference type="NCBIfam" id="TIGR00178">
    <property type="entry name" value="monomer_idh"/>
    <property type="match status" value="1"/>
</dbReference>
<dbReference type="OrthoDB" id="9807643at2"/>
<evidence type="ECO:0000256" key="2">
    <source>
        <dbReference type="ARBA" id="ARBA00022532"/>
    </source>
</evidence>
<dbReference type="PIRSF" id="PIRSF009407">
    <property type="entry name" value="IDH_monmr"/>
    <property type="match status" value="1"/>
</dbReference>
<gene>
    <name evidence="14" type="ORF">EOD42_17160</name>
</gene>
<feature type="binding site" evidence="13">
    <location>
        <begin position="584"/>
        <end position="585"/>
    </location>
    <ligand>
        <name>NADP(+)</name>
        <dbReference type="ChEBI" id="CHEBI:58349"/>
    </ligand>
</feature>
<dbReference type="GO" id="GO:0006097">
    <property type="term" value="P:glyoxylate cycle"/>
    <property type="evidence" value="ECO:0007669"/>
    <property type="project" value="UniProtKB-KW"/>
</dbReference>
<dbReference type="EMBL" id="SACL01000006">
    <property type="protein sequence ID" value="RVT95312.1"/>
    <property type="molecule type" value="Genomic_DNA"/>
</dbReference>
<feature type="site" description="Critical for catalysis" evidence="10">
    <location>
        <position position="255"/>
    </location>
</feature>
<dbReference type="InterPro" id="IPR004436">
    <property type="entry name" value="Isocitrate_DH_NADP_mono"/>
</dbReference>
<comment type="similarity">
    <text evidence="8 9">Belongs to the monomeric-type IDH family.</text>
</comment>
<protein>
    <recommendedName>
        <fullName evidence="9">Isocitrate dehydrogenase [NADP]</fullName>
        <ecNumber evidence="9">1.1.1.42</ecNumber>
    </recommendedName>
    <alternativeName>
        <fullName evidence="9">Oxalosuccinate decarboxylase</fullName>
    </alternativeName>
</protein>
<feature type="binding site" evidence="11">
    <location>
        <position position="547"/>
    </location>
    <ligand>
        <name>D-threo-isocitrate</name>
        <dbReference type="ChEBI" id="CHEBI:15562"/>
    </ligand>
</feature>
<keyword evidence="5 9" id="KW-0521">NADP</keyword>
<comment type="cofactor">
    <cofactor evidence="12">
        <name>Mg(2+)</name>
        <dbReference type="ChEBI" id="CHEBI:18420"/>
    </cofactor>
    <cofactor evidence="12">
        <name>Mn(2+)</name>
        <dbReference type="ChEBI" id="CHEBI:29035"/>
    </cofactor>
    <text evidence="12">Binds 1 Mg(2+) or Mn(2+) ion per subunit.</text>
</comment>
<feature type="binding site" evidence="12">
    <location>
        <position position="350"/>
    </location>
    <ligand>
        <name>Mg(2+)</name>
        <dbReference type="ChEBI" id="CHEBI:18420"/>
    </ligand>
</feature>
<proteinExistence type="inferred from homology"/>
<dbReference type="GO" id="GO:0004450">
    <property type="term" value="F:isocitrate dehydrogenase (NADP+) activity"/>
    <property type="evidence" value="ECO:0007669"/>
    <property type="project" value="UniProtKB-EC"/>
</dbReference>
<dbReference type="PANTHER" id="PTHR36999:SF1">
    <property type="entry name" value="ISOCITRATE DEHYDROGENASE (NADP(+))"/>
    <property type="match status" value="1"/>
</dbReference>